<proteinExistence type="predicted"/>
<accession>X0XH50</accession>
<dbReference type="EMBL" id="BARS01045618">
    <property type="protein sequence ID" value="GAG34752.1"/>
    <property type="molecule type" value="Genomic_DNA"/>
</dbReference>
<dbReference type="AlphaFoldDB" id="X0XH50"/>
<name>X0XH50_9ZZZZ</name>
<sequence>MSLKKKPDLLASLLAVKIAEENADEAKKAANLCARAKLREPLVEAMTELLSRDIKVWRNGYMDKAKSPACPLRFENGFSADGRFRTEDRYGDRWQRRG</sequence>
<protein>
    <submittedName>
        <fullName evidence="1">Uncharacterized protein</fullName>
    </submittedName>
</protein>
<gene>
    <name evidence="1" type="ORF">S01H1_68774</name>
</gene>
<feature type="non-terminal residue" evidence="1">
    <location>
        <position position="98"/>
    </location>
</feature>
<reference evidence="1" key="1">
    <citation type="journal article" date="2014" name="Front. Microbiol.">
        <title>High frequency of phylogenetically diverse reductive dehalogenase-homologous genes in deep subseafloor sedimentary metagenomes.</title>
        <authorList>
            <person name="Kawai M."/>
            <person name="Futagami T."/>
            <person name="Toyoda A."/>
            <person name="Takaki Y."/>
            <person name="Nishi S."/>
            <person name="Hori S."/>
            <person name="Arai W."/>
            <person name="Tsubouchi T."/>
            <person name="Morono Y."/>
            <person name="Uchiyama I."/>
            <person name="Ito T."/>
            <person name="Fujiyama A."/>
            <person name="Inagaki F."/>
            <person name="Takami H."/>
        </authorList>
    </citation>
    <scope>NUCLEOTIDE SEQUENCE</scope>
    <source>
        <strain evidence="1">Expedition CK06-06</strain>
    </source>
</reference>
<comment type="caution">
    <text evidence="1">The sequence shown here is derived from an EMBL/GenBank/DDBJ whole genome shotgun (WGS) entry which is preliminary data.</text>
</comment>
<evidence type="ECO:0000313" key="1">
    <source>
        <dbReference type="EMBL" id="GAG34752.1"/>
    </source>
</evidence>
<organism evidence="1">
    <name type="scientific">marine sediment metagenome</name>
    <dbReference type="NCBI Taxonomy" id="412755"/>
    <lineage>
        <taxon>unclassified sequences</taxon>
        <taxon>metagenomes</taxon>
        <taxon>ecological metagenomes</taxon>
    </lineage>
</organism>